<accession>A0A2Z6PGD8</accession>
<evidence type="ECO:0000256" key="3">
    <source>
        <dbReference type="ARBA" id="ARBA00023175"/>
    </source>
</evidence>
<keyword evidence="4" id="KW-0206">Cytoskeleton</keyword>
<keyword evidence="6" id="KW-1185">Reference proteome</keyword>
<gene>
    <name evidence="5" type="ORF">TSUD_25200</name>
</gene>
<dbReference type="AlphaFoldDB" id="A0A2Z6PGD8"/>
<organism evidence="5 6">
    <name type="scientific">Trifolium subterraneum</name>
    <name type="common">Subterranean clover</name>
    <dbReference type="NCBI Taxonomy" id="3900"/>
    <lineage>
        <taxon>Eukaryota</taxon>
        <taxon>Viridiplantae</taxon>
        <taxon>Streptophyta</taxon>
        <taxon>Embryophyta</taxon>
        <taxon>Tracheophyta</taxon>
        <taxon>Spermatophyta</taxon>
        <taxon>Magnoliopsida</taxon>
        <taxon>eudicotyledons</taxon>
        <taxon>Gunneridae</taxon>
        <taxon>Pentapetalae</taxon>
        <taxon>rosids</taxon>
        <taxon>fabids</taxon>
        <taxon>Fabales</taxon>
        <taxon>Fabaceae</taxon>
        <taxon>Papilionoideae</taxon>
        <taxon>50 kb inversion clade</taxon>
        <taxon>NPAAA clade</taxon>
        <taxon>Hologalegina</taxon>
        <taxon>IRL clade</taxon>
        <taxon>Trifolieae</taxon>
        <taxon>Trifolium</taxon>
    </lineage>
</organism>
<evidence type="ECO:0000313" key="6">
    <source>
        <dbReference type="Proteomes" id="UP000242715"/>
    </source>
</evidence>
<evidence type="ECO:0000256" key="4">
    <source>
        <dbReference type="ARBA" id="ARBA00023212"/>
    </source>
</evidence>
<dbReference type="GO" id="GO:0008574">
    <property type="term" value="F:plus-end-directed microtubule motor activity"/>
    <property type="evidence" value="ECO:0007669"/>
    <property type="project" value="TreeGrafter"/>
</dbReference>
<evidence type="ECO:0000256" key="1">
    <source>
        <dbReference type="ARBA" id="ARBA00004245"/>
    </source>
</evidence>
<protein>
    <submittedName>
        <fullName evidence="5">Uncharacterized protein</fullName>
    </submittedName>
</protein>
<comment type="subcellular location">
    <subcellularLocation>
        <location evidence="1">Cytoplasm</location>
        <location evidence="1">Cytoskeleton</location>
    </subcellularLocation>
</comment>
<dbReference type="Proteomes" id="UP000242715">
    <property type="component" value="Unassembled WGS sequence"/>
</dbReference>
<dbReference type="GO" id="GO:0005876">
    <property type="term" value="C:spindle microtubule"/>
    <property type="evidence" value="ECO:0007669"/>
    <property type="project" value="TreeGrafter"/>
</dbReference>
<dbReference type="GO" id="GO:0072686">
    <property type="term" value="C:mitotic spindle"/>
    <property type="evidence" value="ECO:0007669"/>
    <property type="project" value="TreeGrafter"/>
</dbReference>
<evidence type="ECO:0000256" key="2">
    <source>
        <dbReference type="ARBA" id="ARBA00022490"/>
    </source>
</evidence>
<proteinExistence type="predicted"/>
<dbReference type="EMBL" id="DF974513">
    <property type="protein sequence ID" value="GAU49062.1"/>
    <property type="molecule type" value="Genomic_DNA"/>
</dbReference>
<dbReference type="GO" id="GO:0090307">
    <property type="term" value="P:mitotic spindle assembly"/>
    <property type="evidence" value="ECO:0007669"/>
    <property type="project" value="TreeGrafter"/>
</dbReference>
<dbReference type="OrthoDB" id="1744046at2759"/>
<name>A0A2Z6PGD8_TRISU</name>
<evidence type="ECO:0000313" key="5">
    <source>
        <dbReference type="EMBL" id="GAU49062.1"/>
    </source>
</evidence>
<sequence length="179" mass="20147">MPLRQTSILLANTEEELKKCRYTLKEKDFIISEQRKAENALTQQACILRADLEKAVQDNASLYMKIGREDKLNSDNRAVVDNFQVELAQQVGSLCNTVATSLSRQNEHLQCVENLCHSFMGIHDKAVVDLKQKVTTLRALYISHVEAMQNVARLHKSGTDATFQELSSLISSNGHSIEE</sequence>
<dbReference type="PANTHER" id="PTHR47970:SF12">
    <property type="entry name" value="KINESIN FAMILY MEMBER 11"/>
    <property type="match status" value="1"/>
</dbReference>
<keyword evidence="3" id="KW-0505">Motor protein</keyword>
<keyword evidence="2" id="KW-0963">Cytoplasm</keyword>
<feature type="non-terminal residue" evidence="5">
    <location>
        <position position="179"/>
    </location>
</feature>
<dbReference type="GO" id="GO:0051231">
    <property type="term" value="P:spindle elongation"/>
    <property type="evidence" value="ECO:0007669"/>
    <property type="project" value="TreeGrafter"/>
</dbReference>
<dbReference type="PANTHER" id="PTHR47970">
    <property type="entry name" value="KINESIN-LIKE PROTEIN KIF11"/>
    <property type="match status" value="1"/>
</dbReference>
<reference evidence="6" key="1">
    <citation type="journal article" date="2017" name="Front. Plant Sci.">
        <title>Climate Clever Clovers: New Paradigm to Reduce the Environmental Footprint of Ruminants by Breeding Low Methanogenic Forages Utilizing Haplotype Variation.</title>
        <authorList>
            <person name="Kaur P."/>
            <person name="Appels R."/>
            <person name="Bayer P.E."/>
            <person name="Keeble-Gagnere G."/>
            <person name="Wang J."/>
            <person name="Hirakawa H."/>
            <person name="Shirasawa K."/>
            <person name="Vercoe P."/>
            <person name="Stefanova K."/>
            <person name="Durmic Z."/>
            <person name="Nichols P."/>
            <person name="Revell C."/>
            <person name="Isobe S.N."/>
            <person name="Edwards D."/>
            <person name="Erskine W."/>
        </authorList>
    </citation>
    <scope>NUCLEOTIDE SEQUENCE [LARGE SCALE GENOMIC DNA]</scope>
    <source>
        <strain evidence="6">cv. Daliak</strain>
    </source>
</reference>
<dbReference type="InterPro" id="IPR047149">
    <property type="entry name" value="KIF11-like"/>
</dbReference>